<dbReference type="AlphaFoldDB" id="A0A2K8L4V2"/>
<reference evidence="2 3" key="1">
    <citation type="submission" date="2016-12" db="EMBL/GenBank/DDBJ databases">
        <title>Isolation and genomic insights into novel planktonic Zetaproteobacteria from stratified waters of the Chesapeake Bay.</title>
        <authorList>
            <person name="McAllister S.M."/>
            <person name="Kato S."/>
            <person name="Chan C.S."/>
            <person name="Chiu B.K."/>
            <person name="Field E.K."/>
        </authorList>
    </citation>
    <scope>NUCLEOTIDE SEQUENCE [LARGE SCALE GENOMIC DNA]</scope>
    <source>
        <strain evidence="2 3">CP-8</strain>
    </source>
</reference>
<proteinExistence type="predicted"/>
<sequence>MGTESLENAIEETKSELDKREPRRLIAWAVITLVIFFVPIVLFYKLASGSVFETSYAPVVIVWLMVSLGVSNVIAAALFSARTVELRLAVETATAVLKLAKSGDATTGEPDAELNKNA</sequence>
<feature type="transmembrane region" description="Helical" evidence="1">
    <location>
        <begin position="25"/>
        <end position="44"/>
    </location>
</feature>
<gene>
    <name evidence="2" type="ORF">Ga0123462_1278</name>
</gene>
<feature type="transmembrane region" description="Helical" evidence="1">
    <location>
        <begin position="56"/>
        <end position="79"/>
    </location>
</feature>
<protein>
    <submittedName>
        <fullName evidence="2">Uncharacterized protein</fullName>
    </submittedName>
</protein>
<keyword evidence="3" id="KW-1185">Reference proteome</keyword>
<dbReference type="RefSeq" id="WP_100265525.1">
    <property type="nucleotide sequence ID" value="NZ_CP018800.1"/>
</dbReference>
<keyword evidence="1" id="KW-1133">Transmembrane helix</keyword>
<evidence type="ECO:0000313" key="2">
    <source>
        <dbReference type="EMBL" id="ATX82142.1"/>
    </source>
</evidence>
<name>A0A2K8L4V2_9PROT</name>
<evidence type="ECO:0000313" key="3">
    <source>
        <dbReference type="Proteomes" id="UP000231637"/>
    </source>
</evidence>
<evidence type="ECO:0000256" key="1">
    <source>
        <dbReference type="SAM" id="Phobius"/>
    </source>
</evidence>
<dbReference type="KEGG" id="mfn:Ga0123462_1278"/>
<keyword evidence="1" id="KW-0472">Membrane</keyword>
<dbReference type="EMBL" id="CP018800">
    <property type="protein sequence ID" value="ATX82142.1"/>
    <property type="molecule type" value="Genomic_DNA"/>
</dbReference>
<accession>A0A2K8L4V2</accession>
<dbReference type="Proteomes" id="UP000231637">
    <property type="component" value="Chromosome"/>
</dbReference>
<organism evidence="2 3">
    <name type="scientific">Mariprofundus ferrinatatus</name>
    <dbReference type="NCBI Taxonomy" id="1921087"/>
    <lineage>
        <taxon>Bacteria</taxon>
        <taxon>Pseudomonadati</taxon>
        <taxon>Pseudomonadota</taxon>
        <taxon>Candidatius Mariprofundia</taxon>
        <taxon>Mariprofundales</taxon>
        <taxon>Mariprofundaceae</taxon>
        <taxon>Mariprofundus</taxon>
    </lineage>
</organism>
<keyword evidence="1" id="KW-0812">Transmembrane</keyword>
<dbReference type="OrthoDB" id="9864316at2"/>